<reference evidence="2" key="1">
    <citation type="submission" date="2022-11" db="UniProtKB">
        <authorList>
            <consortium name="WormBaseParasite"/>
        </authorList>
    </citation>
    <scope>IDENTIFICATION</scope>
</reference>
<dbReference type="AlphaFoldDB" id="A0A915K189"/>
<evidence type="ECO:0000313" key="2">
    <source>
        <dbReference type="WBParaSite" id="nRc.2.0.1.t32567-RA"/>
    </source>
</evidence>
<name>A0A915K189_ROMCU</name>
<proteinExistence type="predicted"/>
<sequence>MHSNVMVERLMPLKIFALILLFVCFSSLAIKATRKPIMRNMRGVCHPCQQISINLTGFLNRITNEGSFLFMLKGFLAGARAVPPLAYVGVCVTMPARAHRKRPGSETVDWRKHQSYG</sequence>
<keyword evidence="1" id="KW-1185">Reference proteome</keyword>
<dbReference type="Proteomes" id="UP000887565">
    <property type="component" value="Unplaced"/>
</dbReference>
<evidence type="ECO:0000313" key="1">
    <source>
        <dbReference type="Proteomes" id="UP000887565"/>
    </source>
</evidence>
<protein>
    <submittedName>
        <fullName evidence="2">Uncharacterized protein</fullName>
    </submittedName>
</protein>
<accession>A0A915K189</accession>
<organism evidence="1 2">
    <name type="scientific">Romanomermis culicivorax</name>
    <name type="common">Nematode worm</name>
    <dbReference type="NCBI Taxonomy" id="13658"/>
    <lineage>
        <taxon>Eukaryota</taxon>
        <taxon>Metazoa</taxon>
        <taxon>Ecdysozoa</taxon>
        <taxon>Nematoda</taxon>
        <taxon>Enoplea</taxon>
        <taxon>Dorylaimia</taxon>
        <taxon>Mermithida</taxon>
        <taxon>Mermithoidea</taxon>
        <taxon>Mermithidae</taxon>
        <taxon>Romanomermis</taxon>
    </lineage>
</organism>
<dbReference type="WBParaSite" id="nRc.2.0.1.t32567-RA">
    <property type="protein sequence ID" value="nRc.2.0.1.t32567-RA"/>
    <property type="gene ID" value="nRc.2.0.1.g32567"/>
</dbReference>